<evidence type="ECO:0000256" key="1">
    <source>
        <dbReference type="SAM" id="SignalP"/>
    </source>
</evidence>
<evidence type="ECO:0000313" key="3">
    <source>
        <dbReference type="Proteomes" id="UP000317199"/>
    </source>
</evidence>
<name>A0A514BSF9_9GAMM</name>
<gene>
    <name evidence="2" type="ORF">FKV23_09690</name>
</gene>
<evidence type="ECO:0000313" key="2">
    <source>
        <dbReference type="EMBL" id="QDH70332.1"/>
    </source>
</evidence>
<organism evidence="2 3">
    <name type="scientific">Marilutibacter alkalisoli</name>
    <dbReference type="NCBI Taxonomy" id="2591633"/>
    <lineage>
        <taxon>Bacteria</taxon>
        <taxon>Pseudomonadati</taxon>
        <taxon>Pseudomonadota</taxon>
        <taxon>Gammaproteobacteria</taxon>
        <taxon>Lysobacterales</taxon>
        <taxon>Lysobacteraceae</taxon>
        <taxon>Marilutibacter</taxon>
    </lineage>
</organism>
<dbReference type="AlphaFoldDB" id="A0A514BSF9"/>
<reference evidence="2 3" key="1">
    <citation type="submission" date="2019-06" db="EMBL/GenBank/DDBJ databases">
        <title>Lysobacter alkalisoli sp. nov. isolated from saline-alkali soil.</title>
        <authorList>
            <person name="Sun J.-Q."/>
            <person name="Xu L."/>
        </authorList>
    </citation>
    <scope>NUCLEOTIDE SEQUENCE [LARGE SCALE GENOMIC DNA]</scope>
    <source>
        <strain evidence="2 3">SJ-36</strain>
    </source>
</reference>
<dbReference type="RefSeq" id="WP_141623667.1">
    <property type="nucleotide sequence ID" value="NZ_CP041242.1"/>
</dbReference>
<feature type="chain" id="PRO_5021714318" description="DUF1007 family protein" evidence="1">
    <location>
        <begin position="27"/>
        <end position="233"/>
    </location>
</feature>
<dbReference type="KEGG" id="lyj:FKV23_09690"/>
<proteinExistence type="predicted"/>
<keyword evidence="3" id="KW-1185">Reference proteome</keyword>
<feature type="signal peptide" evidence="1">
    <location>
        <begin position="1"/>
        <end position="26"/>
    </location>
</feature>
<dbReference type="Proteomes" id="UP000317199">
    <property type="component" value="Chromosome"/>
</dbReference>
<protein>
    <recommendedName>
        <fullName evidence="4">DUF1007 family protein</fullName>
    </recommendedName>
</protein>
<accession>A0A514BSF9</accession>
<sequence length="233" mass="26510">MMGLPRRWNAWLAGLVLLCASAPSLAGHAIYTGRIGNSEITFVIESRNAVQRAIYSYDRYRTPIRLKPAFLHQTYDFGMDELDAAGLPVARLRFNVANFNRWTPQLTGTWTDYRSGKSLPLELKLLAYLDYDESWPAEGHPLLQAASSERFYFQIPTGQGYTAVNTLEVMDKSSGERWQTLALPQPGCNRGMETVQVVLERGLTQVRMEQTAHCPGAVFQWNPMEERFEDMLR</sequence>
<dbReference type="EMBL" id="CP041242">
    <property type="protein sequence ID" value="QDH70332.1"/>
    <property type="molecule type" value="Genomic_DNA"/>
</dbReference>
<keyword evidence="1" id="KW-0732">Signal</keyword>
<evidence type="ECO:0008006" key="4">
    <source>
        <dbReference type="Google" id="ProtNLM"/>
    </source>
</evidence>
<dbReference type="OrthoDB" id="6981219at2"/>